<accession>A0A1I3UH73</accession>
<dbReference type="Proteomes" id="UP000199548">
    <property type="component" value="Unassembled WGS sequence"/>
</dbReference>
<organism evidence="1 2">
    <name type="scientific">Paraburkholderia megapolitana</name>
    <dbReference type="NCBI Taxonomy" id="420953"/>
    <lineage>
        <taxon>Bacteria</taxon>
        <taxon>Pseudomonadati</taxon>
        <taxon>Pseudomonadota</taxon>
        <taxon>Betaproteobacteria</taxon>
        <taxon>Burkholderiales</taxon>
        <taxon>Burkholderiaceae</taxon>
        <taxon>Paraburkholderia</taxon>
    </lineage>
</organism>
<reference evidence="1 2" key="1">
    <citation type="submission" date="2016-10" db="EMBL/GenBank/DDBJ databases">
        <authorList>
            <person name="de Groot N.N."/>
        </authorList>
    </citation>
    <scope>NUCLEOTIDE SEQUENCE [LARGE SCALE GENOMIC DNA]</scope>
    <source>
        <strain evidence="1 2">LMG 23650</strain>
    </source>
</reference>
<dbReference type="AlphaFoldDB" id="A0A1I3UH73"/>
<evidence type="ECO:0000313" key="2">
    <source>
        <dbReference type="Proteomes" id="UP000199548"/>
    </source>
</evidence>
<dbReference type="STRING" id="420953.SAMN05192543_111179"/>
<dbReference type="EMBL" id="FOQU01000011">
    <property type="protein sequence ID" value="SFJ82049.1"/>
    <property type="molecule type" value="Genomic_DNA"/>
</dbReference>
<protein>
    <submittedName>
        <fullName evidence="1">Uncharacterized protein</fullName>
    </submittedName>
</protein>
<name>A0A1I3UH73_9BURK</name>
<evidence type="ECO:0000313" key="1">
    <source>
        <dbReference type="EMBL" id="SFJ82049.1"/>
    </source>
</evidence>
<sequence>MRLTLKERNVSLRGDFHASGRAERLIEFPVPEWVDIFNEVKDCGLNPICLCYQYDFDEKGFGPYGFITENAEKLLSTYFDGLSLFDSEKLEFKEKRGIGNSGLYFWGENENNKIVMDSLLKYRLWKRKNEFLSKKGGVASSTAPSSILLNSFRKHAISAIAIDQMVKGGCDFFISHLFAPEAGQSIVMFDERTISKFIKFAQSINIQTVKMNSYDNLKSW</sequence>
<gene>
    <name evidence="1" type="ORF">SAMN05192543_111179</name>
</gene>
<keyword evidence="2" id="KW-1185">Reference proteome</keyword>
<proteinExistence type="predicted"/>